<dbReference type="AlphaFoldDB" id="A9TW73"/>
<dbReference type="Pfam" id="PF07714">
    <property type="entry name" value="PK_Tyr_Ser-Thr"/>
    <property type="match status" value="1"/>
</dbReference>
<evidence type="ECO:0000256" key="8">
    <source>
        <dbReference type="SAM" id="MobiDB-lite"/>
    </source>
</evidence>
<evidence type="ECO:0000256" key="7">
    <source>
        <dbReference type="ARBA" id="ARBA00023136"/>
    </source>
</evidence>
<dbReference type="InterPro" id="IPR008271">
    <property type="entry name" value="Ser/Thr_kinase_AS"/>
</dbReference>
<keyword evidence="7 9" id="KW-0472">Membrane</keyword>
<keyword evidence="6 9" id="KW-1133">Transmembrane helix</keyword>
<dbReference type="HOGENOM" id="CLU_000288_92_6_1"/>
<reference evidence="11 13" key="1">
    <citation type="journal article" date="2008" name="Science">
        <title>The Physcomitrella genome reveals evolutionary insights into the conquest of land by plants.</title>
        <authorList>
            <person name="Rensing S."/>
            <person name="Lang D."/>
            <person name="Zimmer A."/>
            <person name="Terry A."/>
            <person name="Salamov A."/>
            <person name="Shapiro H."/>
            <person name="Nishiyama T."/>
            <person name="Perroud P.-F."/>
            <person name="Lindquist E."/>
            <person name="Kamisugi Y."/>
            <person name="Tanahashi T."/>
            <person name="Sakakibara K."/>
            <person name="Fujita T."/>
            <person name="Oishi K."/>
            <person name="Shin-I T."/>
            <person name="Kuroki Y."/>
            <person name="Toyoda A."/>
            <person name="Suzuki Y."/>
            <person name="Hashimoto A."/>
            <person name="Yamaguchi K."/>
            <person name="Sugano A."/>
            <person name="Kohara Y."/>
            <person name="Fujiyama A."/>
            <person name="Anterola A."/>
            <person name="Aoki S."/>
            <person name="Ashton N."/>
            <person name="Barbazuk W.B."/>
            <person name="Barker E."/>
            <person name="Bennetzen J."/>
            <person name="Bezanilla M."/>
            <person name="Blankenship R."/>
            <person name="Cho S.H."/>
            <person name="Dutcher S."/>
            <person name="Estelle M."/>
            <person name="Fawcett J.A."/>
            <person name="Gundlach H."/>
            <person name="Hanada K."/>
            <person name="Heyl A."/>
            <person name="Hicks K.A."/>
            <person name="Hugh J."/>
            <person name="Lohr M."/>
            <person name="Mayer K."/>
            <person name="Melkozernov A."/>
            <person name="Murata T."/>
            <person name="Nelson D."/>
            <person name="Pils B."/>
            <person name="Prigge M."/>
            <person name="Reiss B."/>
            <person name="Renner T."/>
            <person name="Rombauts S."/>
            <person name="Rushton P."/>
            <person name="Sanderfoot A."/>
            <person name="Schween G."/>
            <person name="Shiu S.-H."/>
            <person name="Stueber K."/>
            <person name="Theodoulou F.L."/>
            <person name="Tu H."/>
            <person name="Van de Peer Y."/>
            <person name="Verrier P.J."/>
            <person name="Waters E."/>
            <person name="Wood A."/>
            <person name="Yang L."/>
            <person name="Cove D."/>
            <person name="Cuming A."/>
            <person name="Hasebe M."/>
            <person name="Lucas S."/>
            <person name="Mishler D.B."/>
            <person name="Reski R."/>
            <person name="Grigoriev I."/>
            <person name="Quatrano R.S."/>
            <person name="Boore J.L."/>
        </authorList>
    </citation>
    <scope>NUCLEOTIDE SEQUENCE [LARGE SCALE GENOMIC DNA]</scope>
    <source>
        <strain evidence="12 13">cv. Gransden 2004</strain>
    </source>
</reference>
<dbReference type="PaxDb" id="3218-PP1S343_19V6.1"/>
<dbReference type="InterPro" id="IPR046959">
    <property type="entry name" value="PRK1-6/SRF4-like"/>
</dbReference>
<evidence type="ECO:0000259" key="10">
    <source>
        <dbReference type="PROSITE" id="PS50011"/>
    </source>
</evidence>
<dbReference type="Gramene" id="Pp3c2_19460V3.2">
    <property type="protein sequence ID" value="Pp3c2_19460V3.2"/>
    <property type="gene ID" value="Pp3c2_19460"/>
</dbReference>
<organism evidence="11">
    <name type="scientific">Physcomitrium patens</name>
    <name type="common">Spreading-leaved earth moss</name>
    <name type="synonym">Physcomitrella patens</name>
    <dbReference type="NCBI Taxonomy" id="3218"/>
    <lineage>
        <taxon>Eukaryota</taxon>
        <taxon>Viridiplantae</taxon>
        <taxon>Streptophyta</taxon>
        <taxon>Embryophyta</taxon>
        <taxon>Bryophyta</taxon>
        <taxon>Bryophytina</taxon>
        <taxon>Bryopsida</taxon>
        <taxon>Funariidae</taxon>
        <taxon>Funariales</taxon>
        <taxon>Funariaceae</taxon>
        <taxon>Physcomitrium</taxon>
    </lineage>
</organism>
<dbReference type="RefSeq" id="XP_024403792.1">
    <property type="nucleotide sequence ID" value="XM_024548024.2"/>
</dbReference>
<keyword evidence="3" id="KW-0433">Leucine-rich repeat</keyword>
<dbReference type="PROSITE" id="PS00108">
    <property type="entry name" value="PROTEIN_KINASE_ST"/>
    <property type="match status" value="1"/>
</dbReference>
<dbReference type="Pfam" id="PF00560">
    <property type="entry name" value="LRR_1"/>
    <property type="match status" value="2"/>
</dbReference>
<proteinExistence type="inferred from homology"/>
<evidence type="ECO:0000313" key="13">
    <source>
        <dbReference type="Proteomes" id="UP000006727"/>
    </source>
</evidence>
<sequence>MGTRKRVRDSSTRCPTLFHVCFSFFVIFNFLIEAHAQPQQNLQSDRAALERFKAAVDPAGNILPWVSGTNPCTWTGVQCYLNRVASLRLPRLQLTGSIPDNTLGDLGQLRVLSMHNNRLTGPFPVDLARCSILKAVFLGSNLFSGLLPDFTGFWPRMSHFSLGFNNFTGEIPASIATFNNLHHLDLQSNSFTGKIPAVSFNNLVIFTVANNELEGPVPTSLQKFSVISFAGNEGLCGPPTTIRCPPTTPAPGPNVQIPGPLEDTLSGSSNESPAMSSKKQRHLNLSVGVIASIALGSLLVVVIIVFIVCYSRRVEGNINKAHVGKQVTHYNGEGSSPVQTSPEKKETFSVTISSEPTTRSKLVFLDQGKRDEFGLDELLQASAEVLGKGSVGTSYRANLQGDNVVIVKRLKDVAADQKEFETHVEKLGRLRHRHLMPLRAYYYSRDEKLLVTDFMPAGNLHSTLHDNEARGRNPLGWVSREKIALGTARALAYLDKPCVRMPHGDIKSANILLNREYEPFVADHGLVHLLDPASVSPSRFIGYKAPEVTDIRKFTMQSDVYSFGILMLELVTGRAPERTICKNDAGIDLPKWVRSFERHRWISDVVDSELKRAVDFVEEDSLKVLQLALSCVDATPEKRPKLEEVVLLLEDITQLGHVNESSVCPLAAAAAAAKSTGSP</sequence>
<dbReference type="SUPFAM" id="SSF52058">
    <property type="entry name" value="L domain-like"/>
    <property type="match status" value="1"/>
</dbReference>
<accession>A9TW73</accession>
<dbReference type="InterPro" id="IPR011009">
    <property type="entry name" value="Kinase-like_dom_sf"/>
</dbReference>
<comment type="subcellular location">
    <subcellularLocation>
        <location evidence="1">Membrane</location>
    </subcellularLocation>
</comment>
<dbReference type="PANTHER" id="PTHR48007">
    <property type="entry name" value="LEUCINE-RICH REPEAT RECEPTOR-LIKE PROTEIN KINASE PXC1"/>
    <property type="match status" value="1"/>
</dbReference>
<dbReference type="EMBL" id="ABEU02000002">
    <property type="protein sequence ID" value="PNR60140.1"/>
    <property type="molecule type" value="Genomic_DNA"/>
</dbReference>
<dbReference type="eggNOG" id="ENOG502QT13">
    <property type="taxonomic scope" value="Eukaryota"/>
</dbReference>
<dbReference type="InterPro" id="IPR001245">
    <property type="entry name" value="Ser-Thr/Tyr_kinase_cat_dom"/>
</dbReference>
<evidence type="ECO:0000256" key="5">
    <source>
        <dbReference type="ARBA" id="ARBA00022737"/>
    </source>
</evidence>
<dbReference type="PANTHER" id="PTHR48007:SF4">
    <property type="entry name" value="LEUCINE-RICH REPEAT RECEPTOR-LIKE PROTEIN KINASE PXC1"/>
    <property type="match status" value="1"/>
</dbReference>
<dbReference type="Proteomes" id="UP000006727">
    <property type="component" value="Chromosome 2"/>
</dbReference>
<dbReference type="InterPro" id="IPR013210">
    <property type="entry name" value="LRR_N_plant-typ"/>
</dbReference>
<evidence type="ECO:0000256" key="6">
    <source>
        <dbReference type="ARBA" id="ARBA00022989"/>
    </source>
</evidence>
<keyword evidence="5" id="KW-0677">Repeat</keyword>
<evidence type="ECO:0000256" key="9">
    <source>
        <dbReference type="SAM" id="Phobius"/>
    </source>
</evidence>
<dbReference type="SMART" id="SM00220">
    <property type="entry name" value="S_TKc"/>
    <property type="match status" value="1"/>
</dbReference>
<dbReference type="Gramene" id="Pp3c2_19460V3.1">
    <property type="protein sequence ID" value="Pp3c2_19460V3.1"/>
    <property type="gene ID" value="Pp3c2_19460"/>
</dbReference>
<dbReference type="SUPFAM" id="SSF56112">
    <property type="entry name" value="Protein kinase-like (PK-like)"/>
    <property type="match status" value="1"/>
</dbReference>
<dbReference type="InterPro" id="IPR032675">
    <property type="entry name" value="LRR_dom_sf"/>
</dbReference>
<evidence type="ECO:0000313" key="11">
    <source>
        <dbReference type="EMBL" id="PNR60140.1"/>
    </source>
</evidence>
<gene>
    <name evidence="12" type="primary">LOC112295967</name>
    <name evidence="11" type="ORF">PHYPA_002933</name>
</gene>
<protein>
    <recommendedName>
        <fullName evidence="10">Protein kinase domain-containing protein</fullName>
    </recommendedName>
</protein>
<dbReference type="KEGG" id="ppp:112295967"/>
<dbReference type="OrthoDB" id="513182at2759"/>
<keyword evidence="4 9" id="KW-0812">Transmembrane</keyword>
<feature type="transmembrane region" description="Helical" evidence="9">
    <location>
        <begin position="12"/>
        <end position="32"/>
    </location>
</feature>
<dbReference type="Gene3D" id="3.80.10.10">
    <property type="entry name" value="Ribonuclease Inhibitor"/>
    <property type="match status" value="2"/>
</dbReference>
<evidence type="ECO:0000256" key="1">
    <source>
        <dbReference type="ARBA" id="ARBA00004370"/>
    </source>
</evidence>
<dbReference type="PROSITE" id="PS50011">
    <property type="entry name" value="PROTEIN_KINASE_DOM"/>
    <property type="match status" value="1"/>
</dbReference>
<evidence type="ECO:0000256" key="3">
    <source>
        <dbReference type="ARBA" id="ARBA00022614"/>
    </source>
</evidence>
<dbReference type="Pfam" id="PF08263">
    <property type="entry name" value="LRRNT_2"/>
    <property type="match status" value="1"/>
</dbReference>
<evidence type="ECO:0000256" key="4">
    <source>
        <dbReference type="ARBA" id="ARBA00022692"/>
    </source>
</evidence>
<reference evidence="12" key="3">
    <citation type="submission" date="2020-12" db="UniProtKB">
        <authorList>
            <consortium name="EnsemblPlants"/>
        </authorList>
    </citation>
    <scope>IDENTIFICATION</scope>
</reference>
<feature type="transmembrane region" description="Helical" evidence="9">
    <location>
        <begin position="285"/>
        <end position="310"/>
    </location>
</feature>
<dbReference type="Gene3D" id="3.30.200.20">
    <property type="entry name" value="Phosphorylase Kinase, domain 1"/>
    <property type="match status" value="1"/>
</dbReference>
<evidence type="ECO:0000313" key="12">
    <source>
        <dbReference type="EnsemblPlants" id="Pp3c2_19460V3.1"/>
    </source>
</evidence>
<comment type="similarity">
    <text evidence="2">Belongs to the protein kinase superfamily. Ser/Thr protein kinase family.</text>
</comment>
<dbReference type="GO" id="GO:0004672">
    <property type="term" value="F:protein kinase activity"/>
    <property type="evidence" value="ECO:0007669"/>
    <property type="project" value="InterPro"/>
</dbReference>
<keyword evidence="13" id="KW-1185">Reference proteome</keyword>
<dbReference type="InterPro" id="IPR000719">
    <property type="entry name" value="Prot_kinase_dom"/>
</dbReference>
<name>A9TW73_PHYPA</name>
<dbReference type="EnsemblPlants" id="Pp3c2_19460V3.2">
    <property type="protein sequence ID" value="Pp3c2_19460V3.2"/>
    <property type="gene ID" value="Pp3c2_19460"/>
</dbReference>
<dbReference type="GO" id="GO:0005524">
    <property type="term" value="F:ATP binding"/>
    <property type="evidence" value="ECO:0007669"/>
    <property type="project" value="InterPro"/>
</dbReference>
<dbReference type="InterPro" id="IPR001611">
    <property type="entry name" value="Leu-rich_rpt"/>
</dbReference>
<reference evidence="11 13" key="2">
    <citation type="journal article" date="2018" name="Plant J.">
        <title>The Physcomitrella patens chromosome-scale assembly reveals moss genome structure and evolution.</title>
        <authorList>
            <person name="Lang D."/>
            <person name="Ullrich K.K."/>
            <person name="Murat F."/>
            <person name="Fuchs J."/>
            <person name="Jenkins J."/>
            <person name="Haas F.B."/>
            <person name="Piednoel M."/>
            <person name="Gundlach H."/>
            <person name="Van Bel M."/>
            <person name="Meyberg R."/>
            <person name="Vives C."/>
            <person name="Morata J."/>
            <person name="Symeonidi A."/>
            <person name="Hiss M."/>
            <person name="Muchero W."/>
            <person name="Kamisugi Y."/>
            <person name="Saleh O."/>
            <person name="Blanc G."/>
            <person name="Decker E.L."/>
            <person name="van Gessel N."/>
            <person name="Grimwood J."/>
            <person name="Hayes R.D."/>
            <person name="Graham S.W."/>
            <person name="Gunter L.E."/>
            <person name="McDaniel S.F."/>
            <person name="Hoernstein S.N.W."/>
            <person name="Larsson A."/>
            <person name="Li F.W."/>
            <person name="Perroud P.F."/>
            <person name="Phillips J."/>
            <person name="Ranjan P."/>
            <person name="Rokshar D.S."/>
            <person name="Rothfels C.J."/>
            <person name="Schneider L."/>
            <person name="Shu S."/>
            <person name="Stevenson D.W."/>
            <person name="Thummler F."/>
            <person name="Tillich M."/>
            <person name="Villarreal Aguilar J.C."/>
            <person name="Widiez T."/>
            <person name="Wong G.K."/>
            <person name="Wymore A."/>
            <person name="Zhang Y."/>
            <person name="Zimmer A.D."/>
            <person name="Quatrano R.S."/>
            <person name="Mayer K.F.X."/>
            <person name="Goodstein D."/>
            <person name="Casacuberta J.M."/>
            <person name="Vandepoele K."/>
            <person name="Reski R."/>
            <person name="Cuming A.C."/>
            <person name="Tuskan G.A."/>
            <person name="Maumus F."/>
            <person name="Salse J."/>
            <person name="Schmutz J."/>
            <person name="Rensing S.A."/>
        </authorList>
    </citation>
    <scope>NUCLEOTIDE SEQUENCE [LARGE SCALE GENOMIC DNA]</scope>
    <source>
        <strain evidence="12 13">cv. Gransden 2004</strain>
    </source>
</reference>
<dbReference type="EnsemblPlants" id="Pp3c2_19460V3.1">
    <property type="protein sequence ID" value="Pp3c2_19460V3.1"/>
    <property type="gene ID" value="Pp3c2_19460"/>
</dbReference>
<feature type="region of interest" description="Disordered" evidence="8">
    <location>
        <begin position="332"/>
        <end position="352"/>
    </location>
</feature>
<dbReference type="Gene3D" id="1.10.510.10">
    <property type="entry name" value="Transferase(Phosphotransferase) domain 1"/>
    <property type="match status" value="1"/>
</dbReference>
<feature type="domain" description="Protein kinase" evidence="10">
    <location>
        <begin position="380"/>
        <end position="652"/>
    </location>
</feature>
<evidence type="ECO:0000256" key="2">
    <source>
        <dbReference type="ARBA" id="ARBA00008684"/>
    </source>
</evidence>
<dbReference type="GeneID" id="112295967"/>
<dbReference type="GO" id="GO:0016020">
    <property type="term" value="C:membrane"/>
    <property type="evidence" value="ECO:0007669"/>
    <property type="project" value="UniProtKB-SubCell"/>
</dbReference>
<dbReference type="FunFam" id="1.10.510.10:FF:000095">
    <property type="entry name" value="protein STRUBBELIG-RECEPTOR FAMILY 8"/>
    <property type="match status" value="1"/>
</dbReference>